<dbReference type="PROSITE" id="PS51873">
    <property type="entry name" value="TRIAD"/>
    <property type="match status" value="1"/>
</dbReference>
<evidence type="ECO:0000256" key="1">
    <source>
        <dbReference type="ARBA" id="ARBA00001798"/>
    </source>
</evidence>
<dbReference type="InterPro" id="IPR001841">
    <property type="entry name" value="Znf_RING"/>
</dbReference>
<sequence length="270" mass="30871">MGNKLGTPSICIPVIRIKRKGRTSRRSAAANFPSITDLSLENFLDTIDEETTSPFEEEHVPDSADEVPSFLCQICFESKPLNRSFDLQGCPHFYCKRCVAKYIVAKLKDNVFNLVCPESKCSGFLNPNHCKPILPSNVLEWWGRVLSESAIPENVKLYCPFNDCSALLLINTNDDDDHGKCGGMVESDCPHCKRSICVKCKVPWHTELSCEKFQKLKNNSNDLMLDLVKRRKWKQCPNCKRYVEKKDGCDYITCRNRIEFHSYFQLPTSV</sequence>
<evidence type="ECO:0000256" key="5">
    <source>
        <dbReference type="ARBA" id="ARBA00005884"/>
    </source>
</evidence>
<evidence type="ECO:0000313" key="17">
    <source>
        <dbReference type="Proteomes" id="UP001341840"/>
    </source>
</evidence>
<dbReference type="EC" id="2.3.2.31" evidence="6"/>
<dbReference type="InterPro" id="IPR044066">
    <property type="entry name" value="TRIAD_supradom"/>
</dbReference>
<reference evidence="16 17" key="1">
    <citation type="journal article" date="2023" name="Plants (Basel)">
        <title>Bridging the Gap: Combining Genomics and Transcriptomics Approaches to Understand Stylosanthes scabra, an Orphan Legume from the Brazilian Caatinga.</title>
        <authorList>
            <person name="Ferreira-Neto J.R.C."/>
            <person name="da Silva M.D."/>
            <person name="Binneck E."/>
            <person name="de Melo N.F."/>
            <person name="da Silva R.H."/>
            <person name="de Melo A.L.T.M."/>
            <person name="Pandolfi V."/>
            <person name="Bustamante F.O."/>
            <person name="Brasileiro-Vidal A.C."/>
            <person name="Benko-Iseppon A.M."/>
        </authorList>
    </citation>
    <scope>NUCLEOTIDE SEQUENCE [LARGE SCALE GENOMIC DNA]</scope>
    <source>
        <tissue evidence="16">Leaves</tissue>
    </source>
</reference>
<accession>A0ABU6RJB0</accession>
<comment type="function">
    <text evidence="3">Might act as an E3 ubiquitin-protein ligase, or as part of E3 complex, which accepts ubiquitin from specific E2 ubiquitin-conjugating enzymes and then transfers it to substrates.</text>
</comment>
<comment type="pathway">
    <text evidence="4">Protein modification; protein ubiquitination.</text>
</comment>
<organism evidence="16 17">
    <name type="scientific">Stylosanthes scabra</name>
    <dbReference type="NCBI Taxonomy" id="79078"/>
    <lineage>
        <taxon>Eukaryota</taxon>
        <taxon>Viridiplantae</taxon>
        <taxon>Streptophyta</taxon>
        <taxon>Embryophyta</taxon>
        <taxon>Tracheophyta</taxon>
        <taxon>Spermatophyta</taxon>
        <taxon>Magnoliopsida</taxon>
        <taxon>eudicotyledons</taxon>
        <taxon>Gunneridae</taxon>
        <taxon>Pentapetalae</taxon>
        <taxon>rosids</taxon>
        <taxon>fabids</taxon>
        <taxon>Fabales</taxon>
        <taxon>Fabaceae</taxon>
        <taxon>Papilionoideae</taxon>
        <taxon>50 kb inversion clade</taxon>
        <taxon>dalbergioids sensu lato</taxon>
        <taxon>Dalbergieae</taxon>
        <taxon>Pterocarpus clade</taxon>
        <taxon>Stylosanthes</taxon>
    </lineage>
</organism>
<evidence type="ECO:0000259" key="14">
    <source>
        <dbReference type="PROSITE" id="PS50089"/>
    </source>
</evidence>
<keyword evidence="9" id="KW-0677">Repeat</keyword>
<keyword evidence="12" id="KW-0862">Zinc</keyword>
<keyword evidence="7" id="KW-0808">Transferase</keyword>
<feature type="domain" description="RING-type" evidence="15">
    <location>
        <begin position="68"/>
        <end position="270"/>
    </location>
</feature>
<keyword evidence="10 13" id="KW-0863">Zinc-finger</keyword>
<keyword evidence="11" id="KW-0833">Ubl conjugation pathway</keyword>
<feature type="domain" description="RING-type" evidence="14">
    <location>
        <begin position="72"/>
        <end position="120"/>
    </location>
</feature>
<dbReference type="CDD" id="cd22582">
    <property type="entry name" value="BRcat_RBR_unk"/>
    <property type="match status" value="1"/>
</dbReference>
<evidence type="ECO:0000256" key="3">
    <source>
        <dbReference type="ARBA" id="ARBA00003976"/>
    </source>
</evidence>
<dbReference type="Pfam" id="PF01485">
    <property type="entry name" value="IBR"/>
    <property type="match status" value="1"/>
</dbReference>
<dbReference type="Gene3D" id="1.20.120.1750">
    <property type="match status" value="1"/>
</dbReference>
<comment type="caution">
    <text evidence="16">The sequence shown here is derived from an EMBL/GenBank/DDBJ whole genome shotgun (WGS) entry which is preliminary data.</text>
</comment>
<evidence type="ECO:0000313" key="16">
    <source>
        <dbReference type="EMBL" id="MED6124161.1"/>
    </source>
</evidence>
<comment type="catalytic activity">
    <reaction evidence="1">
        <text>[E2 ubiquitin-conjugating enzyme]-S-ubiquitinyl-L-cysteine + [acceptor protein]-L-lysine = [E2 ubiquitin-conjugating enzyme]-L-cysteine + [acceptor protein]-N(6)-ubiquitinyl-L-lysine.</text>
        <dbReference type="EC" id="2.3.2.31"/>
    </reaction>
</comment>
<evidence type="ECO:0000256" key="4">
    <source>
        <dbReference type="ARBA" id="ARBA00004906"/>
    </source>
</evidence>
<dbReference type="PROSITE" id="PS00518">
    <property type="entry name" value="ZF_RING_1"/>
    <property type="match status" value="1"/>
</dbReference>
<dbReference type="InterPro" id="IPR031127">
    <property type="entry name" value="E3_UB_ligase_RBR"/>
</dbReference>
<dbReference type="Proteomes" id="UP001341840">
    <property type="component" value="Unassembled WGS sequence"/>
</dbReference>
<dbReference type="InterPro" id="IPR002867">
    <property type="entry name" value="IBR_dom"/>
</dbReference>
<dbReference type="InterPro" id="IPR013083">
    <property type="entry name" value="Znf_RING/FYVE/PHD"/>
</dbReference>
<evidence type="ECO:0000259" key="15">
    <source>
        <dbReference type="PROSITE" id="PS51873"/>
    </source>
</evidence>
<keyword evidence="8" id="KW-0479">Metal-binding</keyword>
<evidence type="ECO:0000256" key="13">
    <source>
        <dbReference type="PROSITE-ProRule" id="PRU00175"/>
    </source>
</evidence>
<dbReference type="InterPro" id="IPR017907">
    <property type="entry name" value="Znf_RING_CS"/>
</dbReference>
<evidence type="ECO:0000256" key="11">
    <source>
        <dbReference type="ARBA" id="ARBA00022786"/>
    </source>
</evidence>
<evidence type="ECO:0000256" key="9">
    <source>
        <dbReference type="ARBA" id="ARBA00022737"/>
    </source>
</evidence>
<dbReference type="SMART" id="SM00647">
    <property type="entry name" value="IBR"/>
    <property type="match status" value="1"/>
</dbReference>
<comment type="cofactor">
    <cofactor evidence="2">
        <name>Zn(2+)</name>
        <dbReference type="ChEBI" id="CHEBI:29105"/>
    </cofactor>
</comment>
<dbReference type="PROSITE" id="PS50089">
    <property type="entry name" value="ZF_RING_2"/>
    <property type="match status" value="1"/>
</dbReference>
<dbReference type="SUPFAM" id="SSF57850">
    <property type="entry name" value="RING/U-box"/>
    <property type="match status" value="3"/>
</dbReference>
<evidence type="ECO:0000256" key="12">
    <source>
        <dbReference type="ARBA" id="ARBA00022833"/>
    </source>
</evidence>
<proteinExistence type="inferred from homology"/>
<evidence type="ECO:0000256" key="8">
    <source>
        <dbReference type="ARBA" id="ARBA00022723"/>
    </source>
</evidence>
<evidence type="ECO:0000256" key="7">
    <source>
        <dbReference type="ARBA" id="ARBA00022679"/>
    </source>
</evidence>
<evidence type="ECO:0000256" key="2">
    <source>
        <dbReference type="ARBA" id="ARBA00001947"/>
    </source>
</evidence>
<dbReference type="Gene3D" id="3.30.40.10">
    <property type="entry name" value="Zinc/RING finger domain, C3HC4 (zinc finger)"/>
    <property type="match status" value="1"/>
</dbReference>
<gene>
    <name evidence="16" type="ORF">PIB30_056527</name>
</gene>
<comment type="similarity">
    <text evidence="5">Belongs to the RBR family. Ariadne subfamily.</text>
</comment>
<keyword evidence="17" id="KW-1185">Reference proteome</keyword>
<dbReference type="EMBL" id="JASCZI010030661">
    <property type="protein sequence ID" value="MED6124161.1"/>
    <property type="molecule type" value="Genomic_DNA"/>
</dbReference>
<name>A0ABU6RJB0_9FABA</name>
<dbReference type="PANTHER" id="PTHR11685">
    <property type="entry name" value="RBR FAMILY RING FINGER AND IBR DOMAIN-CONTAINING"/>
    <property type="match status" value="1"/>
</dbReference>
<protein>
    <recommendedName>
        <fullName evidence="6">RBR-type E3 ubiquitin transferase</fullName>
        <ecNumber evidence="6">2.3.2.31</ecNumber>
    </recommendedName>
</protein>
<evidence type="ECO:0000256" key="10">
    <source>
        <dbReference type="ARBA" id="ARBA00022771"/>
    </source>
</evidence>
<evidence type="ECO:0000256" key="6">
    <source>
        <dbReference type="ARBA" id="ARBA00012251"/>
    </source>
</evidence>